<protein>
    <submittedName>
        <fullName evidence="2">Uncharacterized protein</fullName>
    </submittedName>
</protein>
<evidence type="ECO:0000256" key="1">
    <source>
        <dbReference type="SAM" id="MobiDB-lite"/>
    </source>
</evidence>
<keyword evidence="3" id="KW-1185">Reference proteome</keyword>
<accession>A0AA36LZ96</accession>
<name>A0AA36LZ96_CYLNA</name>
<dbReference type="Proteomes" id="UP001176961">
    <property type="component" value="Unassembled WGS sequence"/>
</dbReference>
<proteinExistence type="predicted"/>
<reference evidence="2" key="1">
    <citation type="submission" date="2023-07" db="EMBL/GenBank/DDBJ databases">
        <authorList>
            <consortium name="CYATHOMIX"/>
        </authorList>
    </citation>
    <scope>NUCLEOTIDE SEQUENCE</scope>
    <source>
        <strain evidence="2">N/A</strain>
    </source>
</reference>
<dbReference type="AlphaFoldDB" id="A0AA36LZ96"/>
<comment type="caution">
    <text evidence="2">The sequence shown here is derived from an EMBL/GenBank/DDBJ whole genome shotgun (WGS) entry which is preliminary data.</text>
</comment>
<organism evidence="2 3">
    <name type="scientific">Cylicocyclus nassatus</name>
    <name type="common">Nematode worm</name>
    <dbReference type="NCBI Taxonomy" id="53992"/>
    <lineage>
        <taxon>Eukaryota</taxon>
        <taxon>Metazoa</taxon>
        <taxon>Ecdysozoa</taxon>
        <taxon>Nematoda</taxon>
        <taxon>Chromadorea</taxon>
        <taxon>Rhabditida</taxon>
        <taxon>Rhabditina</taxon>
        <taxon>Rhabditomorpha</taxon>
        <taxon>Strongyloidea</taxon>
        <taxon>Strongylidae</taxon>
        <taxon>Cylicocyclus</taxon>
    </lineage>
</organism>
<feature type="region of interest" description="Disordered" evidence="1">
    <location>
        <begin position="28"/>
        <end position="83"/>
    </location>
</feature>
<feature type="compositionally biased region" description="Polar residues" evidence="1">
    <location>
        <begin position="48"/>
        <end position="57"/>
    </location>
</feature>
<dbReference type="EMBL" id="CATQJL010000112">
    <property type="protein sequence ID" value="CAJ0594065.1"/>
    <property type="molecule type" value="Genomic_DNA"/>
</dbReference>
<gene>
    <name evidence="2" type="ORF">CYNAS_LOCUS6048</name>
</gene>
<evidence type="ECO:0000313" key="3">
    <source>
        <dbReference type="Proteomes" id="UP001176961"/>
    </source>
</evidence>
<evidence type="ECO:0000313" key="2">
    <source>
        <dbReference type="EMBL" id="CAJ0594065.1"/>
    </source>
</evidence>
<sequence length="130" mass="14590">MVGYVDNVTCENREGGSESMKSLLYDTEGHFGEQGGSPKQARAAASSHAVQTDTQQRFPFRSMLGERPAAKSQARHRRSSSHAFPQSRFHFIYHNKQQLVCLTTEKWRATSIVILRSSDSSNLHLSHTVI</sequence>